<evidence type="ECO:0000256" key="1">
    <source>
        <dbReference type="SAM" id="Phobius"/>
    </source>
</evidence>
<keyword evidence="1" id="KW-0472">Membrane</keyword>
<feature type="transmembrane region" description="Helical" evidence="1">
    <location>
        <begin position="56"/>
        <end position="73"/>
    </location>
</feature>
<evidence type="ECO:0000313" key="3">
    <source>
        <dbReference type="Proteomes" id="UP000642468"/>
    </source>
</evidence>
<sequence length="93" mass="10558">MVAYDMTDDKNYADLPLDELLAAEKVAKRNEMLSAVLIGFLVGIMLFGVVRNGFGLVYIAIPLFLITLVFRNARIRKQTLKRIQTEISARNIR</sequence>
<comment type="caution">
    <text evidence="2">The sequence shown here is derived from an EMBL/GenBank/DDBJ whole genome shotgun (WGS) entry which is preliminary data.</text>
</comment>
<feature type="transmembrane region" description="Helical" evidence="1">
    <location>
        <begin position="32"/>
        <end position="50"/>
    </location>
</feature>
<keyword evidence="1" id="KW-0812">Transmembrane</keyword>
<accession>A0ABR8JFW1</accession>
<name>A0ABR8JFW1_9BACT</name>
<evidence type="ECO:0008006" key="4">
    <source>
        <dbReference type="Google" id="ProtNLM"/>
    </source>
</evidence>
<organism evidence="2 3">
    <name type="scientific">Hymenobacter duratus</name>
    <dbReference type="NCBI Taxonomy" id="2771356"/>
    <lineage>
        <taxon>Bacteria</taxon>
        <taxon>Pseudomonadati</taxon>
        <taxon>Bacteroidota</taxon>
        <taxon>Cytophagia</taxon>
        <taxon>Cytophagales</taxon>
        <taxon>Hymenobacteraceae</taxon>
        <taxon>Hymenobacter</taxon>
    </lineage>
</organism>
<reference evidence="2 3" key="1">
    <citation type="submission" date="2020-09" db="EMBL/GenBank/DDBJ databases">
        <authorList>
            <person name="Kim M.K."/>
        </authorList>
    </citation>
    <scope>NUCLEOTIDE SEQUENCE [LARGE SCALE GENOMIC DNA]</scope>
    <source>
        <strain evidence="2 3">BT646</strain>
    </source>
</reference>
<keyword evidence="3" id="KW-1185">Reference proteome</keyword>
<dbReference type="RefSeq" id="WP_190784731.1">
    <property type="nucleotide sequence ID" value="NZ_JACWZZ010000002.1"/>
</dbReference>
<proteinExistence type="predicted"/>
<dbReference type="EMBL" id="JACWZZ010000002">
    <property type="protein sequence ID" value="MBD2715762.1"/>
    <property type="molecule type" value="Genomic_DNA"/>
</dbReference>
<keyword evidence="1" id="KW-1133">Transmembrane helix</keyword>
<evidence type="ECO:0000313" key="2">
    <source>
        <dbReference type="EMBL" id="MBD2715762.1"/>
    </source>
</evidence>
<dbReference type="Proteomes" id="UP000642468">
    <property type="component" value="Unassembled WGS sequence"/>
</dbReference>
<gene>
    <name evidence="2" type="ORF">IC231_12010</name>
</gene>
<protein>
    <recommendedName>
        <fullName evidence="4">FUSC family protein</fullName>
    </recommendedName>
</protein>